<evidence type="ECO:0000313" key="2">
    <source>
        <dbReference type="Proteomes" id="UP001345219"/>
    </source>
</evidence>
<reference evidence="1 2" key="1">
    <citation type="journal article" date="2023" name="Hortic Res">
        <title>Pangenome of water caltrop reveals structural variations and asymmetric subgenome divergence after allopolyploidization.</title>
        <authorList>
            <person name="Zhang X."/>
            <person name="Chen Y."/>
            <person name="Wang L."/>
            <person name="Yuan Y."/>
            <person name="Fang M."/>
            <person name="Shi L."/>
            <person name="Lu R."/>
            <person name="Comes H.P."/>
            <person name="Ma Y."/>
            <person name="Chen Y."/>
            <person name="Huang G."/>
            <person name="Zhou Y."/>
            <person name="Zheng Z."/>
            <person name="Qiu Y."/>
        </authorList>
    </citation>
    <scope>NUCLEOTIDE SEQUENCE [LARGE SCALE GENOMIC DNA]</scope>
    <source>
        <tissue evidence="1">Roots</tissue>
    </source>
</reference>
<organism evidence="1 2">
    <name type="scientific">Trapa incisa</name>
    <dbReference type="NCBI Taxonomy" id="236973"/>
    <lineage>
        <taxon>Eukaryota</taxon>
        <taxon>Viridiplantae</taxon>
        <taxon>Streptophyta</taxon>
        <taxon>Embryophyta</taxon>
        <taxon>Tracheophyta</taxon>
        <taxon>Spermatophyta</taxon>
        <taxon>Magnoliopsida</taxon>
        <taxon>eudicotyledons</taxon>
        <taxon>Gunneridae</taxon>
        <taxon>Pentapetalae</taxon>
        <taxon>rosids</taxon>
        <taxon>malvids</taxon>
        <taxon>Myrtales</taxon>
        <taxon>Lythraceae</taxon>
        <taxon>Trapa</taxon>
    </lineage>
</organism>
<evidence type="ECO:0000313" key="1">
    <source>
        <dbReference type="EMBL" id="KAK4749975.1"/>
    </source>
</evidence>
<sequence>MGVLCFVMDLPTLPPPLLEDIKQCLLHLANYYVISSSSDSLGDRIALCYLISSSSELKFAYRPSSRGDFRLCDFHHAVKDVTVDAFFPDPTYSFGFAPLYMKLSSLLQDQLLHFWGNESGAIAWKVVVLTSSLPPALNSVLHKSLLEAADKCISVEFVLFEARSNHLCDIQENNNAFVQSISDLDNCSMRTCLSESRVLDGMAKMWLRDLKDETEEQMRAYFIFKNNLVGSFNQILCNLSIYVSPIIDGFSACKTCRCHGIVIDDKKAATQMGEVCCTITGHVLPNINVIENALKVGEKTTLVLPDSSKFANHKEVSAPINFSVIERTNLGSLNEGVMVGTPCVVTPAASPEIEEASDEMNEVDLNAQLFQGVCRVLHSLDEGLVCSSNYNMEAMRSALFPCYYILQPSDNRLMLLRRISGLEEILPVPEMNKYFSGTVTKEIESSIQKSILMIDSVAYDPFQHVRGFHRNLNLLVEESISFRWAPVPRDKAPDSGPDATDAYSVQPTDARFVDLTEGGEALEDEWEQLVVTEIPSISAALSHISTSIAEEPKGGKEAAVPNDNTLRILERLEAPNRFLRNDIDVVATTNKLIRPNFQRLKRKQK</sequence>
<comment type="caution">
    <text evidence="1">The sequence shown here is derived from an EMBL/GenBank/DDBJ whole genome shotgun (WGS) entry which is preliminary data.</text>
</comment>
<keyword evidence="2" id="KW-1185">Reference proteome</keyword>
<gene>
    <name evidence="1" type="ORF">SAY87_027424</name>
</gene>
<proteinExistence type="predicted"/>
<protein>
    <submittedName>
        <fullName evidence="1">Uncharacterized protein</fullName>
    </submittedName>
</protein>
<dbReference type="AlphaFoldDB" id="A0AAN7GNB4"/>
<accession>A0AAN7GNB4</accession>
<dbReference type="Proteomes" id="UP001345219">
    <property type="component" value="Chromosome 21"/>
</dbReference>
<dbReference type="PANTHER" id="PTHR38390">
    <property type="entry name" value="OS01G0103900 PROTEIN"/>
    <property type="match status" value="1"/>
</dbReference>
<dbReference type="PANTHER" id="PTHR38390:SF2">
    <property type="entry name" value="OS01G0103900 PROTEIN"/>
    <property type="match status" value="1"/>
</dbReference>
<name>A0AAN7GNB4_9MYRT</name>
<dbReference type="EMBL" id="JAXIOK010000018">
    <property type="protein sequence ID" value="KAK4749975.1"/>
    <property type="molecule type" value="Genomic_DNA"/>
</dbReference>